<dbReference type="Proteomes" id="UP001556367">
    <property type="component" value="Unassembled WGS sequence"/>
</dbReference>
<feature type="transmembrane region" description="Helical" evidence="16">
    <location>
        <begin position="289"/>
        <end position="311"/>
    </location>
</feature>
<dbReference type="SUPFAM" id="SSF81660">
    <property type="entry name" value="Metal cation-transporting ATPase, ATP-binding domain N"/>
    <property type="match status" value="1"/>
</dbReference>
<feature type="transmembrane region" description="Helical" evidence="16">
    <location>
        <begin position="477"/>
        <end position="499"/>
    </location>
</feature>
<feature type="transmembrane region" description="Helical" evidence="16">
    <location>
        <begin position="879"/>
        <end position="902"/>
    </location>
</feature>
<keyword evidence="8" id="KW-0187">Copper transport</keyword>
<evidence type="ECO:0000259" key="17">
    <source>
        <dbReference type="PROSITE" id="PS50846"/>
    </source>
</evidence>
<evidence type="ECO:0000256" key="1">
    <source>
        <dbReference type="ARBA" id="ARBA00004127"/>
    </source>
</evidence>
<evidence type="ECO:0000256" key="6">
    <source>
        <dbReference type="ARBA" id="ARBA00022737"/>
    </source>
</evidence>
<evidence type="ECO:0000256" key="7">
    <source>
        <dbReference type="ARBA" id="ARBA00022741"/>
    </source>
</evidence>
<dbReference type="InterPro" id="IPR023214">
    <property type="entry name" value="HAD_sf"/>
</dbReference>
<dbReference type="InterPro" id="IPR027256">
    <property type="entry name" value="P-typ_ATPase_IB"/>
</dbReference>
<feature type="domain" description="HMA" evidence="17">
    <location>
        <begin position="47"/>
        <end position="113"/>
    </location>
</feature>
<keyword evidence="14" id="KW-0406">Ion transport</keyword>
<dbReference type="InterPro" id="IPR018303">
    <property type="entry name" value="ATPase_P-typ_P_site"/>
</dbReference>
<name>A0ABR3JDE7_9AGAR</name>
<reference evidence="19" key="1">
    <citation type="submission" date="2024-06" db="EMBL/GenBank/DDBJ databases">
        <title>Multi-omics analyses provide insights into the biosynthesis of the anticancer antibiotic pleurotin in Hohenbuehelia grisea.</title>
        <authorList>
            <person name="Weaver J.A."/>
            <person name="Alberti F."/>
        </authorList>
    </citation>
    <scope>NUCLEOTIDE SEQUENCE [LARGE SCALE GENOMIC DNA]</scope>
    <source>
        <strain evidence="19">T-177</strain>
    </source>
</reference>
<organism evidence="18 19">
    <name type="scientific">Hohenbuehelia grisea</name>
    <dbReference type="NCBI Taxonomy" id="104357"/>
    <lineage>
        <taxon>Eukaryota</taxon>
        <taxon>Fungi</taxon>
        <taxon>Dikarya</taxon>
        <taxon>Basidiomycota</taxon>
        <taxon>Agaricomycotina</taxon>
        <taxon>Agaricomycetes</taxon>
        <taxon>Agaricomycetidae</taxon>
        <taxon>Agaricales</taxon>
        <taxon>Pleurotineae</taxon>
        <taxon>Pleurotaceae</taxon>
        <taxon>Hohenbuehelia</taxon>
    </lineage>
</organism>
<gene>
    <name evidence="18" type="ORF">HGRIS_004922</name>
</gene>
<evidence type="ECO:0000256" key="11">
    <source>
        <dbReference type="ARBA" id="ARBA00022967"/>
    </source>
</evidence>
<dbReference type="InterPro" id="IPR036163">
    <property type="entry name" value="HMA_dom_sf"/>
</dbReference>
<accession>A0ABR3JDE7</accession>
<dbReference type="PANTHER" id="PTHR43520">
    <property type="entry name" value="ATP7, ISOFORM B"/>
    <property type="match status" value="1"/>
</dbReference>
<dbReference type="PANTHER" id="PTHR43520:SF8">
    <property type="entry name" value="P-TYPE CU(+) TRANSPORTER"/>
    <property type="match status" value="1"/>
</dbReference>
<feature type="transmembrane region" description="Helical" evidence="16">
    <location>
        <begin position="519"/>
        <end position="541"/>
    </location>
</feature>
<dbReference type="Pfam" id="PF00702">
    <property type="entry name" value="Hydrolase"/>
    <property type="match status" value="1"/>
</dbReference>
<dbReference type="InterPro" id="IPR059000">
    <property type="entry name" value="ATPase_P-type_domA"/>
</dbReference>
<dbReference type="CDD" id="cd02094">
    <property type="entry name" value="P-type_ATPase_Cu-like"/>
    <property type="match status" value="1"/>
</dbReference>
<keyword evidence="4 16" id="KW-0812">Transmembrane</keyword>
<evidence type="ECO:0000256" key="5">
    <source>
        <dbReference type="ARBA" id="ARBA00022723"/>
    </source>
</evidence>
<dbReference type="SFLD" id="SFLDS00003">
    <property type="entry name" value="Haloacid_Dehalogenase"/>
    <property type="match status" value="1"/>
</dbReference>
<proteinExistence type="inferred from homology"/>
<dbReference type="Pfam" id="PF00403">
    <property type="entry name" value="HMA"/>
    <property type="match status" value="2"/>
</dbReference>
<keyword evidence="3" id="KW-0813">Transport</keyword>
<dbReference type="PRINTS" id="PR00943">
    <property type="entry name" value="CUATPASE"/>
</dbReference>
<dbReference type="NCBIfam" id="TIGR00003">
    <property type="entry name" value="copper ion binding protein"/>
    <property type="match status" value="2"/>
</dbReference>
<dbReference type="SFLD" id="SFLDG00002">
    <property type="entry name" value="C1.7:_P-type_atpase_like"/>
    <property type="match status" value="1"/>
</dbReference>
<dbReference type="SUPFAM" id="SSF56784">
    <property type="entry name" value="HAD-like"/>
    <property type="match status" value="1"/>
</dbReference>
<dbReference type="InterPro" id="IPR017969">
    <property type="entry name" value="Heavy-metal-associated_CS"/>
</dbReference>
<keyword evidence="13" id="KW-0186">Copper</keyword>
<dbReference type="Gene3D" id="3.40.50.1000">
    <property type="entry name" value="HAD superfamily/HAD-like"/>
    <property type="match status" value="1"/>
</dbReference>
<dbReference type="SUPFAM" id="SSF55008">
    <property type="entry name" value="HMA, heavy metal-associated domain"/>
    <property type="match status" value="2"/>
</dbReference>
<sequence length="999" mass="106351">MSKILASIWPQDASAAIELPLGSSDPLEDAKLLSDQDQAKYDPVDEGKCELRIEGMTCSACVQSIEGMLRQQAGIHSVTVALLAERGVIEYDPSIWNAEKIINEISDIGFDASLIPPSRSDTVTLRIYGMTCSSCTSTVEKELSAVPGISSVSVSLPLSSAQVTFDQTLINVREIVERIEELGFDAMLSDHEDATQIQSLTRAKEVLEWRKRLLWSAAFALPVFFISMIGTHISFLHSFYELRVFPGRALFVSDIILLILTTPAQFWVGWKFYVNAYKALRHKSATMDVLIMLGTSAAYIYSVSVLFFAMFNTTPNMHPMVFLDTSTMLIFFVSLGRFLENKAKARTSAALTDLMALAPSMATIYTDAPACTQEKKIPTELVQVGDTVKLVPGDKVPADGTVIRGSSSVDESAVTGEAHPVLKQTGDPVIGGTVNGLGTFDMVVTRAGKDTALSQIVRLVEDAQTSKAPIQAFADRVAGYFVPAVISLAAITFLVWIILSNVISEESLPKMFHKHGASRLAVCLQMCISVVVVACPCALGLSTPTAIMVGTGIGAKNGILIKGGRALEASKNIKRIVFDKTGTVTVGKLSVVGLCWVGTTGLGVENQEMYAGDAELTGLCADGKTERSAVVAMLSAAEARSEHPLAKAIATYGKDLLRGVEGAPDATVEQFESVTGAGVKSLLTLVSKEGRRKCEMLVGTARFITQSEDGRLPGTLAAFEEQQTSLGRTIIYVALGSTPVLAVSLADSPKPSSKYAVRALEAMGIEVNMMTGDSTATALAIAKQVGIRPECVFGGVSPKGKAARITEMLEQGQGGVAMVGDGINDSPALVAATVGIALSSGTSVAIEAADMVLMRSDLLDVVAALHLSRSIFSVIRRNLVWACVYNVLGIPLAMGVFLPFGLYMHPMMAGAAMAFSSVSVVSSSLTLKWWRRPRDSIMPGETPVGHSSSAGWSGWFMDSARSAAGDALDSVRGLVSLSSARDGYTPLPLEMNNRSPEMA</sequence>
<dbReference type="InterPro" id="IPR006122">
    <property type="entry name" value="HMA_Cu_ion-bd"/>
</dbReference>
<dbReference type="PRINTS" id="PR00942">
    <property type="entry name" value="CUATPASEI"/>
</dbReference>
<evidence type="ECO:0000256" key="3">
    <source>
        <dbReference type="ARBA" id="ARBA00022448"/>
    </source>
</evidence>
<evidence type="ECO:0000256" key="14">
    <source>
        <dbReference type="ARBA" id="ARBA00023065"/>
    </source>
</evidence>
<dbReference type="Gene3D" id="3.30.70.100">
    <property type="match status" value="2"/>
</dbReference>
<feature type="transmembrane region" description="Helical" evidence="16">
    <location>
        <begin position="249"/>
        <end position="268"/>
    </location>
</feature>
<dbReference type="Pfam" id="PF00122">
    <property type="entry name" value="E1-E2_ATPase"/>
    <property type="match status" value="1"/>
</dbReference>
<dbReference type="SUPFAM" id="SSF81653">
    <property type="entry name" value="Calcium ATPase, transduction domain A"/>
    <property type="match status" value="1"/>
</dbReference>
<keyword evidence="9 16" id="KW-0067">ATP-binding</keyword>
<dbReference type="SUPFAM" id="SSF81665">
    <property type="entry name" value="Calcium ATPase, transmembrane domain M"/>
    <property type="match status" value="1"/>
</dbReference>
<keyword evidence="10" id="KW-0460">Magnesium</keyword>
<evidence type="ECO:0000256" key="8">
    <source>
        <dbReference type="ARBA" id="ARBA00022796"/>
    </source>
</evidence>
<evidence type="ECO:0000256" key="12">
    <source>
        <dbReference type="ARBA" id="ARBA00022989"/>
    </source>
</evidence>
<keyword evidence="15 16" id="KW-0472">Membrane</keyword>
<dbReference type="PRINTS" id="PR00119">
    <property type="entry name" value="CATATPASE"/>
</dbReference>
<evidence type="ECO:0000256" key="13">
    <source>
        <dbReference type="ARBA" id="ARBA00023008"/>
    </source>
</evidence>
<keyword evidence="12 16" id="KW-1133">Transmembrane helix</keyword>
<dbReference type="Gene3D" id="3.40.1110.10">
    <property type="entry name" value="Calcium-transporting ATPase, cytoplasmic domain N"/>
    <property type="match status" value="1"/>
</dbReference>
<keyword evidence="11" id="KW-1278">Translocase</keyword>
<evidence type="ECO:0000313" key="18">
    <source>
        <dbReference type="EMBL" id="KAL0953731.1"/>
    </source>
</evidence>
<dbReference type="PROSITE" id="PS50846">
    <property type="entry name" value="HMA_2"/>
    <property type="match status" value="2"/>
</dbReference>
<dbReference type="InterPro" id="IPR044492">
    <property type="entry name" value="P_typ_ATPase_HD_dom"/>
</dbReference>
<dbReference type="NCBIfam" id="TIGR01494">
    <property type="entry name" value="ATPase_P-type"/>
    <property type="match status" value="2"/>
</dbReference>
<evidence type="ECO:0000313" key="19">
    <source>
        <dbReference type="Proteomes" id="UP001556367"/>
    </source>
</evidence>
<comment type="similarity">
    <text evidence="2 16">Belongs to the cation transport ATPase (P-type) (TC 3.A.3) family. Type IB subfamily.</text>
</comment>
<dbReference type="PROSITE" id="PS01047">
    <property type="entry name" value="HMA_1"/>
    <property type="match status" value="2"/>
</dbReference>
<feature type="domain" description="HMA" evidence="17">
    <location>
        <begin position="121"/>
        <end position="187"/>
    </location>
</feature>
<evidence type="ECO:0000256" key="10">
    <source>
        <dbReference type="ARBA" id="ARBA00022842"/>
    </source>
</evidence>
<keyword evidence="19" id="KW-1185">Reference proteome</keyword>
<evidence type="ECO:0000256" key="9">
    <source>
        <dbReference type="ARBA" id="ARBA00022840"/>
    </source>
</evidence>
<dbReference type="InterPro" id="IPR006121">
    <property type="entry name" value="HMA_dom"/>
</dbReference>
<dbReference type="InterPro" id="IPR023298">
    <property type="entry name" value="ATPase_P-typ_TM_dom_sf"/>
</dbReference>
<evidence type="ECO:0000256" key="4">
    <source>
        <dbReference type="ARBA" id="ARBA00022692"/>
    </source>
</evidence>
<dbReference type="InterPro" id="IPR036412">
    <property type="entry name" value="HAD-like_sf"/>
</dbReference>
<dbReference type="CDD" id="cd00371">
    <property type="entry name" value="HMA"/>
    <property type="match status" value="2"/>
</dbReference>
<dbReference type="Gene3D" id="2.70.150.10">
    <property type="entry name" value="Calcium-transporting ATPase, cytoplasmic transduction domain A"/>
    <property type="match status" value="1"/>
</dbReference>
<keyword evidence="7 16" id="KW-0547">Nucleotide-binding</keyword>
<feature type="transmembrane region" description="Helical" evidence="16">
    <location>
        <begin position="317"/>
        <end position="339"/>
    </location>
</feature>
<dbReference type="PROSITE" id="PS00154">
    <property type="entry name" value="ATPASE_E1_E2"/>
    <property type="match status" value="1"/>
</dbReference>
<evidence type="ECO:0000256" key="2">
    <source>
        <dbReference type="ARBA" id="ARBA00006024"/>
    </source>
</evidence>
<keyword evidence="6" id="KW-0677">Repeat</keyword>
<comment type="caution">
    <text evidence="18">The sequence shown here is derived from an EMBL/GenBank/DDBJ whole genome shotgun (WGS) entry which is preliminary data.</text>
</comment>
<evidence type="ECO:0000256" key="16">
    <source>
        <dbReference type="RuleBase" id="RU362081"/>
    </source>
</evidence>
<feature type="transmembrane region" description="Helical" evidence="16">
    <location>
        <begin position="213"/>
        <end position="237"/>
    </location>
</feature>
<evidence type="ECO:0000256" key="15">
    <source>
        <dbReference type="ARBA" id="ARBA00023136"/>
    </source>
</evidence>
<dbReference type="EMBL" id="JASNQZ010000008">
    <property type="protein sequence ID" value="KAL0953731.1"/>
    <property type="molecule type" value="Genomic_DNA"/>
</dbReference>
<protein>
    <recommendedName>
        <fullName evidence="17">HMA domain-containing protein</fullName>
    </recommendedName>
</protein>
<dbReference type="NCBIfam" id="TIGR01525">
    <property type="entry name" value="ATPase-IB_hvy"/>
    <property type="match status" value="1"/>
</dbReference>
<keyword evidence="5 16" id="KW-0479">Metal-binding</keyword>
<comment type="subcellular location">
    <subcellularLocation>
        <location evidence="1">Endomembrane system</location>
        <topology evidence="1">Multi-pass membrane protein</topology>
    </subcellularLocation>
    <subcellularLocation>
        <location evidence="16">Membrane</location>
    </subcellularLocation>
</comment>
<feature type="transmembrane region" description="Helical" evidence="16">
    <location>
        <begin position="908"/>
        <end position="930"/>
    </location>
</feature>
<dbReference type="InterPro" id="IPR001757">
    <property type="entry name" value="P_typ_ATPase"/>
</dbReference>
<dbReference type="SFLD" id="SFLDF00027">
    <property type="entry name" value="p-type_atpase"/>
    <property type="match status" value="1"/>
</dbReference>
<dbReference type="InterPro" id="IPR008250">
    <property type="entry name" value="ATPase_P-typ_transduc_dom_A_sf"/>
</dbReference>
<dbReference type="InterPro" id="IPR023299">
    <property type="entry name" value="ATPase_P-typ_cyto_dom_N"/>
</dbReference>